<comment type="caution">
    <text evidence="5">The sequence shown here is derived from an EMBL/GenBank/DDBJ whole genome shotgun (WGS) entry which is preliminary data.</text>
</comment>
<dbReference type="PANTHER" id="PTHR43804">
    <property type="entry name" value="LD18447P"/>
    <property type="match status" value="1"/>
</dbReference>
<keyword evidence="3" id="KW-0648">Protein biosynthesis</keyword>
<dbReference type="InterPro" id="IPR050057">
    <property type="entry name" value="Prokaryotic/Mito_RF"/>
</dbReference>
<reference evidence="5 6" key="1">
    <citation type="submission" date="2024-04" db="EMBL/GenBank/DDBJ databases">
        <title>Phyllosticta paracitricarpa is synonymous to the EU quarantine fungus P. citricarpa based on phylogenomic analyses.</title>
        <authorList>
            <consortium name="Lawrence Berkeley National Laboratory"/>
            <person name="Van Ingen-Buijs V.A."/>
            <person name="Van Westerhoven A.C."/>
            <person name="Haridas S."/>
            <person name="Skiadas P."/>
            <person name="Martin F."/>
            <person name="Groenewald J.Z."/>
            <person name="Crous P.W."/>
            <person name="Seidl M.F."/>
        </authorList>
    </citation>
    <scope>NUCLEOTIDE SEQUENCE [LARGE SCALE GENOMIC DNA]</scope>
    <source>
        <strain evidence="5 6">CBS 123374</strain>
    </source>
</reference>
<dbReference type="SUPFAM" id="SSF75620">
    <property type="entry name" value="Release factor"/>
    <property type="match status" value="1"/>
</dbReference>
<feature type="domain" description="Prokaryotic-type class I peptide chain release factors" evidence="4">
    <location>
        <begin position="289"/>
        <end position="305"/>
    </location>
</feature>
<dbReference type="Gene3D" id="3.30.70.1660">
    <property type="match status" value="1"/>
</dbReference>
<dbReference type="EMBL" id="JBBWRZ010000002">
    <property type="protein sequence ID" value="KAK8244094.1"/>
    <property type="molecule type" value="Genomic_DNA"/>
</dbReference>
<dbReference type="Proteomes" id="UP001492380">
    <property type="component" value="Unassembled WGS sequence"/>
</dbReference>
<dbReference type="Pfam" id="PF03462">
    <property type="entry name" value="PCRF"/>
    <property type="match status" value="1"/>
</dbReference>
<evidence type="ECO:0000256" key="1">
    <source>
        <dbReference type="ARBA" id="ARBA00010835"/>
    </source>
</evidence>
<dbReference type="InterPro" id="IPR000352">
    <property type="entry name" value="Pep_chain_release_fac_I"/>
</dbReference>
<gene>
    <name evidence="5" type="ORF">HDK90DRAFT_144722</name>
</gene>
<protein>
    <recommendedName>
        <fullName evidence="4">Prokaryotic-type class I peptide chain release factors domain-containing protein</fullName>
    </recommendedName>
</protein>
<dbReference type="PROSITE" id="PS00745">
    <property type="entry name" value="RF_PROK_I"/>
    <property type="match status" value="1"/>
</dbReference>
<evidence type="ECO:0000259" key="4">
    <source>
        <dbReference type="PROSITE" id="PS00745"/>
    </source>
</evidence>
<evidence type="ECO:0000313" key="5">
    <source>
        <dbReference type="EMBL" id="KAK8244094.1"/>
    </source>
</evidence>
<name>A0ABR1YZQ8_9PEZI</name>
<accession>A0ABR1YZQ8</accession>
<dbReference type="SMART" id="SM00937">
    <property type="entry name" value="PCRF"/>
    <property type="match status" value="1"/>
</dbReference>
<dbReference type="InterPro" id="IPR005139">
    <property type="entry name" value="PCRF"/>
</dbReference>
<dbReference type="Gene3D" id="3.30.160.20">
    <property type="match status" value="1"/>
</dbReference>
<comment type="similarity">
    <text evidence="1">Belongs to the prokaryotic/mitochondrial release factor family.</text>
</comment>
<proteinExistence type="inferred from homology"/>
<dbReference type="PANTHER" id="PTHR43804:SF7">
    <property type="entry name" value="LD18447P"/>
    <property type="match status" value="1"/>
</dbReference>
<evidence type="ECO:0000256" key="3">
    <source>
        <dbReference type="ARBA" id="ARBA00022917"/>
    </source>
</evidence>
<dbReference type="Gene3D" id="6.10.140.1950">
    <property type="match status" value="1"/>
</dbReference>
<dbReference type="InterPro" id="IPR045853">
    <property type="entry name" value="Pep_chain_release_fac_I_sf"/>
</dbReference>
<organism evidence="5 6">
    <name type="scientific">Phyllosticta capitalensis</name>
    <dbReference type="NCBI Taxonomy" id="121624"/>
    <lineage>
        <taxon>Eukaryota</taxon>
        <taxon>Fungi</taxon>
        <taxon>Dikarya</taxon>
        <taxon>Ascomycota</taxon>
        <taxon>Pezizomycotina</taxon>
        <taxon>Dothideomycetes</taxon>
        <taxon>Dothideomycetes incertae sedis</taxon>
        <taxon>Botryosphaeriales</taxon>
        <taxon>Phyllostictaceae</taxon>
        <taxon>Phyllosticta</taxon>
    </lineage>
</organism>
<sequence length="441" mass="48830">MNSFGWLCRATRLRPSVPKRSLFIRFQSTFLAQDVAAPVVLPTAVVSRAQRLVAEQKELEQKLIEKYDLATAKKAGEMSHITEAYKTWEKASEALTELQKILSDHKADAELRELAAEDLPGTVDQLNDASDSLTKALIPKHPFANLPCLLEIRPGIGGQEATLFAGDLLYMYQSFCSREGLRSSLLKLEGADISASSGTSSSVEPITEAILEISEEGAYERFRCEAGVHRVQRVPITESMGRTHTSTATVMVLPSFPASGGGGASNEDANDPNSDYYIDPKQVRVEVMRAGGAGGQHVNKTESAVRLTHMPTNTVVSMQDSRSQHANKDKAWTLLRARIAQARREKREEQEVEMRRSVVGPAKQGREHKIRTYNFGQGRVSDHRSGVTLMALYDVIEGGPNLETVMESVRQWQVNQDVDAMVAVEERQKKLAELKKKLGRK</sequence>
<dbReference type="Pfam" id="PF00472">
    <property type="entry name" value="RF-1"/>
    <property type="match status" value="1"/>
</dbReference>
<evidence type="ECO:0000256" key="2">
    <source>
        <dbReference type="ARBA" id="ARBA00022481"/>
    </source>
</evidence>
<evidence type="ECO:0000313" key="6">
    <source>
        <dbReference type="Proteomes" id="UP001492380"/>
    </source>
</evidence>
<keyword evidence="2" id="KW-0488">Methylation</keyword>
<keyword evidence="6" id="KW-1185">Reference proteome</keyword>